<evidence type="ECO:0000313" key="2">
    <source>
        <dbReference type="EMBL" id="ETK07216.1"/>
    </source>
</evidence>
<dbReference type="AlphaFoldDB" id="W2CL50"/>
<feature type="region of interest" description="Disordered" evidence="1">
    <location>
        <begin position="19"/>
        <end position="41"/>
    </location>
</feature>
<sequence length="74" mass="8076">MYPAFLAGVPDASGLCRGRKAGRVSQKPVPSKLRRRPASAEAGKLAEYLKSPYQANFAGVRRRPEGSEMMKQVV</sequence>
<reference evidence="2 3" key="1">
    <citation type="submission" date="2013-11" db="EMBL/GenBank/DDBJ databases">
        <title>Single cell genomics of uncultured Tannerella BU063 (oral taxon 286).</title>
        <authorList>
            <person name="Beall C.J."/>
            <person name="Campbell A.G."/>
            <person name="Griffen A.L."/>
            <person name="Podar M."/>
            <person name="Leys E.J."/>
        </authorList>
    </citation>
    <scope>NUCLEOTIDE SEQUENCE [LARGE SCALE GENOMIC DNA]</scope>
    <source>
        <strain evidence="2">Cell 6/7/9</strain>
    </source>
</reference>
<name>W2CL50_9BACT</name>
<protein>
    <submittedName>
        <fullName evidence="2">Uncharacterized protein</fullName>
    </submittedName>
</protein>
<gene>
    <name evidence="2" type="ORF">T231_18635</name>
</gene>
<evidence type="ECO:0000313" key="3">
    <source>
        <dbReference type="Proteomes" id="UP000018874"/>
    </source>
</evidence>
<keyword evidence="3" id="KW-1185">Reference proteome</keyword>
<organism evidence="2 3">
    <name type="scientific">Tannerella sp. oral taxon BU063 isolate Cell 6/7/9</name>
    <dbReference type="NCBI Taxonomy" id="1411021"/>
    <lineage>
        <taxon>Bacteria</taxon>
        <taxon>Pseudomonadati</taxon>
        <taxon>Bacteroidota</taxon>
        <taxon>Bacteroidia</taxon>
        <taxon>Bacteroidales</taxon>
        <taxon>Tannerellaceae</taxon>
        <taxon>Tannerella</taxon>
    </lineage>
</organism>
<evidence type="ECO:0000256" key="1">
    <source>
        <dbReference type="SAM" id="MobiDB-lite"/>
    </source>
</evidence>
<comment type="caution">
    <text evidence="2">The sequence shown here is derived from an EMBL/GenBank/DDBJ whole genome shotgun (WGS) entry which is preliminary data.</text>
</comment>
<accession>W2CL50</accession>
<dbReference type="Proteomes" id="UP000018874">
    <property type="component" value="Unassembled WGS sequence"/>
</dbReference>
<proteinExistence type="predicted"/>
<dbReference type="EMBL" id="AYYD01001289">
    <property type="protein sequence ID" value="ETK07216.1"/>
    <property type="molecule type" value="Genomic_DNA"/>
</dbReference>